<dbReference type="InterPro" id="IPR001926">
    <property type="entry name" value="TrpB-like_PALP"/>
</dbReference>
<dbReference type="PIRSF" id="PIRSF006278">
    <property type="entry name" value="ACCD_DCysDesulf"/>
    <property type="match status" value="1"/>
</dbReference>
<dbReference type="Gene3D" id="3.40.50.1100">
    <property type="match status" value="2"/>
</dbReference>
<comment type="cofactor">
    <cofactor evidence="1">
        <name>pyridoxal 5'-phosphate</name>
        <dbReference type="ChEBI" id="CHEBI:597326"/>
    </cofactor>
</comment>
<reference evidence="7 8" key="1">
    <citation type="submission" date="2017-11" db="EMBL/GenBank/DDBJ databases">
        <title>Rhodohalobacter 15182 sp. nov., isolated from a salt lake.</title>
        <authorList>
            <person name="Han S."/>
        </authorList>
    </citation>
    <scope>NUCLEOTIDE SEQUENCE [LARGE SCALE GENOMIC DNA]</scope>
    <source>
        <strain evidence="7 8">15182</strain>
    </source>
</reference>
<dbReference type="SUPFAM" id="SSF53686">
    <property type="entry name" value="Tryptophan synthase beta subunit-like PLP-dependent enzymes"/>
    <property type="match status" value="1"/>
</dbReference>
<comment type="similarity">
    <text evidence="2">Belongs to the ACC deaminase/D-cysteine desulfhydrase family.</text>
</comment>
<dbReference type="PANTHER" id="PTHR43780:SF2">
    <property type="entry name" value="1-AMINOCYCLOPROPANE-1-CARBOXYLATE DEAMINASE-RELATED"/>
    <property type="match status" value="1"/>
</dbReference>
<dbReference type="PANTHER" id="PTHR43780">
    <property type="entry name" value="1-AMINOCYCLOPROPANE-1-CARBOXYLATE DEAMINASE-RELATED"/>
    <property type="match status" value="1"/>
</dbReference>
<dbReference type="InterPro" id="IPR036052">
    <property type="entry name" value="TrpB-like_PALP_sf"/>
</dbReference>
<dbReference type="Proteomes" id="UP000233398">
    <property type="component" value="Unassembled WGS sequence"/>
</dbReference>
<evidence type="ECO:0000313" key="7">
    <source>
        <dbReference type="EMBL" id="PKD44654.1"/>
    </source>
</evidence>
<dbReference type="Pfam" id="PF00291">
    <property type="entry name" value="PALP"/>
    <property type="match status" value="1"/>
</dbReference>
<dbReference type="GO" id="GO:0019148">
    <property type="term" value="F:D-cysteine desulfhydrase activity"/>
    <property type="evidence" value="ECO:0007669"/>
    <property type="project" value="TreeGrafter"/>
</dbReference>
<feature type="active site" description="Nucleophile" evidence="4">
    <location>
        <position position="62"/>
    </location>
</feature>
<proteinExistence type="inferred from homology"/>
<feature type="modified residue" description="N6-(pyridoxal phosphate)lysine" evidence="5">
    <location>
        <position position="35"/>
    </location>
</feature>
<evidence type="ECO:0000256" key="2">
    <source>
        <dbReference type="ARBA" id="ARBA00008639"/>
    </source>
</evidence>
<evidence type="ECO:0000256" key="1">
    <source>
        <dbReference type="ARBA" id="ARBA00001933"/>
    </source>
</evidence>
<dbReference type="AlphaFoldDB" id="A0A2N0VKG1"/>
<evidence type="ECO:0000256" key="4">
    <source>
        <dbReference type="PIRSR" id="PIRSR006278-1"/>
    </source>
</evidence>
<dbReference type="EMBL" id="PISP01000001">
    <property type="protein sequence ID" value="PKD44654.1"/>
    <property type="molecule type" value="Genomic_DNA"/>
</dbReference>
<evidence type="ECO:0000313" key="8">
    <source>
        <dbReference type="Proteomes" id="UP000233398"/>
    </source>
</evidence>
<feature type="domain" description="Tryptophan synthase beta chain-like PALP" evidence="6">
    <location>
        <begin position="3"/>
        <end position="292"/>
    </location>
</feature>
<sequence>MKTILKKYNSVSDWLDVDLKVKHDDLYPFIGGGSKARKIQFILKDAENKGSNALVSAGAANSNHARVVALAGAQKGWPVKLIIHDSEDYSNGNLLLMKMAGADLNFVNHADVSDAMDEAMNDFKENGFLPYYIWGGGHNVYGMQAYYEAVLEVKKQLSYWVPDYVIHASGTGGTQSGLHVGFEECFPNTKVIGISVAREKGRGTKVVEEGVHDLRKLLGIESQKKDVIFLDNWIKDGYSSVYPKLVEVIKEAAKFGFITDPVYTGKALLALYEMRNEEQIESGAKVLFWHTGGLINLLKEHQRFL</sequence>
<protein>
    <recommendedName>
        <fullName evidence="6">Tryptophan synthase beta chain-like PALP domain-containing protein</fullName>
    </recommendedName>
</protein>
<dbReference type="OrthoDB" id="9801249at2"/>
<accession>A0A2N0VKG1</accession>
<evidence type="ECO:0000256" key="5">
    <source>
        <dbReference type="PIRSR" id="PIRSR006278-2"/>
    </source>
</evidence>
<dbReference type="InterPro" id="IPR027278">
    <property type="entry name" value="ACCD_DCysDesulf"/>
</dbReference>
<evidence type="ECO:0000259" key="6">
    <source>
        <dbReference type="Pfam" id="PF00291"/>
    </source>
</evidence>
<name>A0A2N0VKG1_9BACT</name>
<comment type="caution">
    <text evidence="7">The sequence shown here is derived from an EMBL/GenBank/DDBJ whole genome shotgun (WGS) entry which is preliminary data.</text>
</comment>
<keyword evidence="8" id="KW-1185">Reference proteome</keyword>
<gene>
    <name evidence="7" type="ORF">CWD77_04105</name>
</gene>
<dbReference type="RefSeq" id="WP_101071945.1">
    <property type="nucleotide sequence ID" value="NZ_PISP01000001.1"/>
</dbReference>
<evidence type="ECO:0000256" key="3">
    <source>
        <dbReference type="ARBA" id="ARBA00022898"/>
    </source>
</evidence>
<organism evidence="7 8">
    <name type="scientific">Rhodohalobacter barkolensis</name>
    <dbReference type="NCBI Taxonomy" id="2053187"/>
    <lineage>
        <taxon>Bacteria</taxon>
        <taxon>Pseudomonadati</taxon>
        <taxon>Balneolota</taxon>
        <taxon>Balneolia</taxon>
        <taxon>Balneolales</taxon>
        <taxon>Balneolaceae</taxon>
        <taxon>Rhodohalobacter</taxon>
    </lineage>
</organism>
<keyword evidence="3 5" id="KW-0663">Pyridoxal phosphate</keyword>